<dbReference type="EMBL" id="PRFA01000021">
    <property type="protein sequence ID" value="PWU95634.1"/>
    <property type="molecule type" value="Genomic_DNA"/>
</dbReference>
<feature type="region of interest" description="Disordered" evidence="2">
    <location>
        <begin position="684"/>
        <end position="752"/>
    </location>
</feature>
<organism evidence="3 4">
    <name type="scientific">Trypanosoma cruzi</name>
    <dbReference type="NCBI Taxonomy" id="5693"/>
    <lineage>
        <taxon>Eukaryota</taxon>
        <taxon>Discoba</taxon>
        <taxon>Euglenozoa</taxon>
        <taxon>Kinetoplastea</taxon>
        <taxon>Metakinetoplastina</taxon>
        <taxon>Trypanosomatida</taxon>
        <taxon>Trypanosomatidae</taxon>
        <taxon>Trypanosoma</taxon>
        <taxon>Schizotrypanum</taxon>
    </lineage>
</organism>
<feature type="region of interest" description="Disordered" evidence="2">
    <location>
        <begin position="766"/>
        <end position="812"/>
    </location>
</feature>
<keyword evidence="1" id="KW-0175">Coiled coil</keyword>
<dbReference type="VEuPathDB" id="TriTrypDB:TcBrA4_0019500"/>
<feature type="compositionally biased region" description="Basic and acidic residues" evidence="2">
    <location>
        <begin position="713"/>
        <end position="743"/>
    </location>
</feature>
<feature type="compositionally biased region" description="Basic and acidic residues" evidence="2">
    <location>
        <begin position="566"/>
        <end position="585"/>
    </location>
</feature>
<feature type="compositionally biased region" description="Basic and acidic residues" evidence="2">
    <location>
        <begin position="1384"/>
        <end position="1396"/>
    </location>
</feature>
<feature type="compositionally biased region" description="Basic residues" evidence="2">
    <location>
        <begin position="618"/>
        <end position="628"/>
    </location>
</feature>
<dbReference type="InterPro" id="IPR000048">
    <property type="entry name" value="IQ_motif_EF-hand-BS"/>
</dbReference>
<evidence type="ECO:0000256" key="1">
    <source>
        <dbReference type="SAM" id="Coils"/>
    </source>
</evidence>
<dbReference type="Proteomes" id="UP000246121">
    <property type="component" value="Unassembled WGS sequence"/>
</dbReference>
<name>A0A2V2VHK9_TRYCR</name>
<feature type="region of interest" description="Disordered" evidence="2">
    <location>
        <begin position="543"/>
        <end position="660"/>
    </location>
</feature>
<evidence type="ECO:0000313" key="4">
    <source>
        <dbReference type="Proteomes" id="UP000246121"/>
    </source>
</evidence>
<evidence type="ECO:0000256" key="2">
    <source>
        <dbReference type="SAM" id="MobiDB-lite"/>
    </source>
</evidence>
<feature type="compositionally biased region" description="Basic and acidic residues" evidence="2">
    <location>
        <begin position="642"/>
        <end position="655"/>
    </location>
</feature>
<protein>
    <submittedName>
        <fullName evidence="3">Uncharacterized protein</fullName>
    </submittedName>
</protein>
<dbReference type="VEuPathDB" id="TriTrypDB:TcG_02210"/>
<feature type="compositionally biased region" description="Basic and acidic residues" evidence="2">
    <location>
        <begin position="604"/>
        <end position="617"/>
    </location>
</feature>
<feature type="region of interest" description="Disordered" evidence="2">
    <location>
        <begin position="109"/>
        <end position="129"/>
    </location>
</feature>
<proteinExistence type="predicted"/>
<feature type="compositionally biased region" description="Acidic residues" evidence="2">
    <location>
        <begin position="768"/>
        <end position="808"/>
    </location>
</feature>
<dbReference type="VEuPathDB" id="TriTrypDB:Tc_MARK_9782"/>
<dbReference type="VEuPathDB" id="TriTrypDB:TCDM_03282"/>
<comment type="caution">
    <text evidence="3">The sequence shown here is derived from an EMBL/GenBank/DDBJ whole genome shotgun (WGS) entry which is preliminary data.</text>
</comment>
<dbReference type="VEuPathDB" id="TriTrypDB:TcCLB.506151.20"/>
<reference evidence="3 4" key="1">
    <citation type="journal article" date="2018" name="Microb. Genom.">
        <title>Expanding an expanded genome: long-read sequencing of Trypanosoma cruzi.</title>
        <authorList>
            <person name="Berna L."/>
            <person name="Rodriguez M."/>
            <person name="Chiribao M.L."/>
            <person name="Parodi-Talice A."/>
            <person name="Pita S."/>
            <person name="Rijo G."/>
            <person name="Alvarez-Valin F."/>
            <person name="Robello C."/>
        </authorList>
    </citation>
    <scope>NUCLEOTIDE SEQUENCE [LARGE SCALE GENOMIC DNA]</scope>
    <source>
        <strain evidence="3 4">Dm28c</strain>
    </source>
</reference>
<dbReference type="PROSITE" id="PS50096">
    <property type="entry name" value="IQ"/>
    <property type="match status" value="3"/>
</dbReference>
<feature type="region of interest" description="Disordered" evidence="2">
    <location>
        <begin position="1374"/>
        <end position="1396"/>
    </location>
</feature>
<feature type="coiled-coil region" evidence="1">
    <location>
        <begin position="62"/>
        <end position="93"/>
    </location>
</feature>
<accession>A0A2V2VHK9</accession>
<dbReference type="VEuPathDB" id="TriTrypDB:C3747_66g74"/>
<dbReference type="VEuPathDB" id="TriTrypDB:TcCL_NonESM02679"/>
<dbReference type="VEuPathDB" id="TriTrypDB:TCSYLVIO_009945"/>
<dbReference type="VEuPathDB" id="TriTrypDB:C4B63_21g70"/>
<gene>
    <name evidence="3" type="ORF">C4B63_21g70</name>
</gene>
<dbReference type="SMART" id="SM00015">
    <property type="entry name" value="IQ"/>
    <property type="match status" value="7"/>
</dbReference>
<dbReference type="VEuPathDB" id="TriTrypDB:TcYC6_0064300"/>
<dbReference type="VEuPathDB" id="TriTrypDB:ECC02_003079"/>
<evidence type="ECO:0000313" key="3">
    <source>
        <dbReference type="EMBL" id="PWU95634.1"/>
    </source>
</evidence>
<feature type="coiled-coil region" evidence="1">
    <location>
        <begin position="1176"/>
        <end position="1203"/>
    </location>
</feature>
<dbReference type="VEuPathDB" id="TriTrypDB:TcCLB.511407.50"/>
<sequence>MSVVAGDPLQAKCDAMRAIPPQERPPDALRVFSQSVHEIQRAAKEKIRTYYAITKRNSQGVVVNAENEMGEQRQQQEEQASELRKQAMILLQRAVEVGREIRAACLVEPHHRRSHDGTEGPNARDTTQRRETDALQLLQPPLIAAQMLLLVRETHVMMQKLLVSGAGVEAASQRTNRMAVEHAKHAYELTRLVAVIVQRQREAAATSTSTENGATMRQIETMEKECNILQFAKSEMQLASLRDRARQREGAVKHNREAVRILTSLSAHGTNTGKDHSRMATEATQLLPVALFNLGCQLEQIASTENDPERRQNLFNETRVFLERAREVGVKILEPSHPLLRKLQRHAGDSRSFVQADGRAVMRGSGVDAAFTDALGTAACVFSQVPAPDSSTPGMMNEPHFTRGAIQNSLHYLPRLPIGIKNNERTHPMDHFANLSLHSASTVSDPQRRSTMIRNSVRARKLDLQLKSTQGFLHSKRKLKEVDQSLLQCHRLRHPSDALRLGGIAVIDTVLDTRHAEAEKEKKRKEEEKKILRRKRRQRSFLPEDWNPEEDAPVVSKEKKRRKKKKEQEGKPQQDEKKQREEKMKKILFGGGRGGVFEVNDVLNLHEEEDKEEGEKISKRRRKHKRRQKSEGAEGEVSVDTYGDHKENEEGHDDAGIAMKKKKGTCEKRAFAGDPLLQSVLSSYSYPMDETTPLEGRRKSSKYDADDASPESEDSRKEKESKEISEQPFGREKIESDAGREELGGSIAGFPTGVVNFQRGKSIFLHNEEEEEEEEEEDEAEEDQEEGEDEADDSKEEEEEEEEEERETVEEAKERCETELIIYFNVTRVRRMKAACCIQCAWRCSRARRALWRRQQVLYQEVYRRQKSAAMCIEGIFSSVLERRQLRQTQLRYAAAMEERIAWEENLFKQALVIARYAKVFLLRRRREKELCRILALRSVEELKLRAVAAAIVGRWWRIIVPRKAYWRRRTLEVEEQRRQEEIFRRQSYAATQIQRIVRGILGRREAQATRQRRVEDHRLRQRRLQDCTDLVRLCLQEYMRRCHRLKREEEQRALQRNEAVAVIQHGWKAALKRQILHNVLARCRRIVRAVLMIQRAYRRFCAGREIRYLRRVQLAMNQERLDNEYRVFRATMTLQTFGRMVIAKREARHRRAAIGRGFFFAAVTIQNVCRGGTTRAQLRCALQLQREAAAQLEAQIQMRKNRMVSFTNAFVRARESCFLTERRRCCRLAEKLYIRRCVRRELLRDKSATVIQRAVRHWLARRRQREEEALALRTHVIAHIVRIQSAMRRFLAQKQYRLLRYLSLRQARKREEMEEVMVQLWIDEWRAAILQAEHDRRRIETREAEHRKDLQFHHKVRMLKMAEAAAAGIKYIEEKKEEEDDDKSERSLSTYRDDL</sequence>
<feature type="compositionally biased region" description="Basic and acidic residues" evidence="2">
    <location>
        <begin position="695"/>
        <end position="705"/>
    </location>
</feature>